<feature type="domain" description="Peptidase A1" evidence="10">
    <location>
        <begin position="76"/>
        <end position="414"/>
    </location>
</feature>
<dbReference type="PANTHER" id="PTHR47967:SF66">
    <property type="entry name" value="ASPARTIC PROTEINASE CDR1-RELATED"/>
    <property type="match status" value="1"/>
</dbReference>
<dbReference type="GO" id="GO:0005576">
    <property type="term" value="C:extracellular region"/>
    <property type="evidence" value="ECO:0007669"/>
    <property type="project" value="UniProtKB-SubCell"/>
</dbReference>
<evidence type="ECO:0000256" key="4">
    <source>
        <dbReference type="ARBA" id="ARBA00022670"/>
    </source>
</evidence>
<dbReference type="SUPFAM" id="SSF50630">
    <property type="entry name" value="Acid proteases"/>
    <property type="match status" value="1"/>
</dbReference>
<comment type="subcellular location">
    <subcellularLocation>
        <location evidence="1">Secreted</location>
    </subcellularLocation>
</comment>
<evidence type="ECO:0000259" key="10">
    <source>
        <dbReference type="PROSITE" id="PS51767"/>
    </source>
</evidence>
<evidence type="ECO:0000313" key="12">
    <source>
        <dbReference type="Proteomes" id="UP000075243"/>
    </source>
</evidence>
<dbReference type="PANTHER" id="PTHR47967">
    <property type="entry name" value="OS07G0603500 PROTEIN-RELATED"/>
    <property type="match status" value="1"/>
</dbReference>
<dbReference type="Pfam" id="PF14543">
    <property type="entry name" value="TAXi_N"/>
    <property type="match status" value="1"/>
</dbReference>
<dbReference type="PROSITE" id="PS00141">
    <property type="entry name" value="ASP_PROTEASE"/>
    <property type="match status" value="1"/>
</dbReference>
<dbReference type="AlphaFoldDB" id="A0A151RE94"/>
<dbReference type="InterPro" id="IPR051708">
    <property type="entry name" value="Plant_Aspart_Prot_A1"/>
</dbReference>
<keyword evidence="8" id="KW-0325">Glycoprotein</keyword>
<evidence type="ECO:0000256" key="9">
    <source>
        <dbReference type="SAM" id="SignalP"/>
    </source>
</evidence>
<dbReference type="Gene3D" id="2.40.70.10">
    <property type="entry name" value="Acid Proteases"/>
    <property type="match status" value="2"/>
</dbReference>
<keyword evidence="5 9" id="KW-0732">Signal</keyword>
<keyword evidence="3" id="KW-0964">Secreted</keyword>
<name>A0A151RE94_CAJCA</name>
<dbReference type="FunFam" id="2.40.70.10:FF:000050">
    <property type="entry name" value="Aspartic proteinase CDR1"/>
    <property type="match status" value="1"/>
</dbReference>
<comment type="similarity">
    <text evidence="2">Belongs to the peptidase A1 family.</text>
</comment>
<dbReference type="FunFam" id="2.40.70.10:FF:000016">
    <property type="entry name" value="Probable aspartic protease At2g35615"/>
    <property type="match status" value="1"/>
</dbReference>
<dbReference type="CDD" id="cd05476">
    <property type="entry name" value="pepsin_A_like_plant"/>
    <property type="match status" value="1"/>
</dbReference>
<accession>A0A151RE94</accession>
<evidence type="ECO:0000256" key="7">
    <source>
        <dbReference type="ARBA" id="ARBA00022801"/>
    </source>
</evidence>
<gene>
    <name evidence="11" type="ORF">KK1_037807</name>
</gene>
<dbReference type="OMA" id="PYRINAN"/>
<protein>
    <submittedName>
        <fullName evidence="11">Aspartic proteinase nepenthesin-1</fullName>
    </submittedName>
</protein>
<dbReference type="InterPro" id="IPR001969">
    <property type="entry name" value="Aspartic_peptidase_AS"/>
</dbReference>
<dbReference type="InterPro" id="IPR021109">
    <property type="entry name" value="Peptidase_aspartic_dom_sf"/>
</dbReference>
<keyword evidence="4" id="KW-0645">Protease</keyword>
<dbReference type="GO" id="GO:0004190">
    <property type="term" value="F:aspartic-type endopeptidase activity"/>
    <property type="evidence" value="ECO:0007669"/>
    <property type="project" value="UniProtKB-KW"/>
</dbReference>
<evidence type="ECO:0000256" key="8">
    <source>
        <dbReference type="ARBA" id="ARBA00023180"/>
    </source>
</evidence>
<organism evidence="11 12">
    <name type="scientific">Cajanus cajan</name>
    <name type="common">Pigeon pea</name>
    <name type="synonym">Cajanus indicus</name>
    <dbReference type="NCBI Taxonomy" id="3821"/>
    <lineage>
        <taxon>Eukaryota</taxon>
        <taxon>Viridiplantae</taxon>
        <taxon>Streptophyta</taxon>
        <taxon>Embryophyta</taxon>
        <taxon>Tracheophyta</taxon>
        <taxon>Spermatophyta</taxon>
        <taxon>Magnoliopsida</taxon>
        <taxon>eudicotyledons</taxon>
        <taxon>Gunneridae</taxon>
        <taxon>Pentapetalae</taxon>
        <taxon>rosids</taxon>
        <taxon>fabids</taxon>
        <taxon>Fabales</taxon>
        <taxon>Fabaceae</taxon>
        <taxon>Papilionoideae</taxon>
        <taxon>50 kb inversion clade</taxon>
        <taxon>NPAAA clade</taxon>
        <taxon>indigoferoid/millettioid clade</taxon>
        <taxon>Phaseoleae</taxon>
        <taxon>Cajanus</taxon>
    </lineage>
</organism>
<evidence type="ECO:0000256" key="1">
    <source>
        <dbReference type="ARBA" id="ARBA00004613"/>
    </source>
</evidence>
<evidence type="ECO:0000256" key="2">
    <source>
        <dbReference type="ARBA" id="ARBA00007447"/>
    </source>
</evidence>
<reference evidence="11" key="1">
    <citation type="journal article" date="2012" name="Nat. Biotechnol.">
        <title>Draft genome sequence of pigeonpea (Cajanus cajan), an orphan legume crop of resource-poor farmers.</title>
        <authorList>
            <person name="Varshney R.K."/>
            <person name="Chen W."/>
            <person name="Li Y."/>
            <person name="Bharti A.K."/>
            <person name="Saxena R.K."/>
            <person name="Schlueter J.A."/>
            <person name="Donoghue M.T."/>
            <person name="Azam S."/>
            <person name="Fan G."/>
            <person name="Whaley A.M."/>
            <person name="Farmer A.D."/>
            <person name="Sheridan J."/>
            <person name="Iwata A."/>
            <person name="Tuteja R."/>
            <person name="Penmetsa R.V."/>
            <person name="Wu W."/>
            <person name="Upadhyaya H.D."/>
            <person name="Yang S.P."/>
            <person name="Shah T."/>
            <person name="Saxena K.B."/>
            <person name="Michael T."/>
            <person name="McCombie W.R."/>
            <person name="Yang B."/>
            <person name="Zhang G."/>
            <person name="Yang H."/>
            <person name="Wang J."/>
            <person name="Spillane C."/>
            <person name="Cook D.R."/>
            <person name="May G.D."/>
            <person name="Xu X."/>
            <person name="Jackson S.A."/>
        </authorList>
    </citation>
    <scope>NUCLEOTIDE SEQUENCE [LARGE SCALE GENOMIC DNA]</scope>
</reference>
<dbReference type="EMBL" id="KQ483810">
    <property type="protein sequence ID" value="KYP40851.1"/>
    <property type="molecule type" value="Genomic_DNA"/>
</dbReference>
<dbReference type="InterPro" id="IPR033121">
    <property type="entry name" value="PEPTIDASE_A1"/>
</dbReference>
<dbReference type="InterPro" id="IPR032861">
    <property type="entry name" value="TAXi_N"/>
</dbReference>
<feature type="chain" id="PRO_5007587883" evidence="9">
    <location>
        <begin position="22"/>
        <end position="420"/>
    </location>
</feature>
<evidence type="ECO:0000313" key="11">
    <source>
        <dbReference type="EMBL" id="KYP40851.1"/>
    </source>
</evidence>
<dbReference type="Pfam" id="PF14541">
    <property type="entry name" value="TAXi_C"/>
    <property type="match status" value="1"/>
</dbReference>
<sequence>MSRSSYLVVLLCLYNLTFLEALNDGFSLEIIHRDSSRSPFYRPTETQFQRVANAVRRSIKRTNTPNAIITPDFGEYLVSYSIGTPPFQLFGIVDTGSDIIWLQCQPCKACYKQTVPLFNPSKSKTFETLPCSKTCLSVQGASCSNKKTCEYNIGYASGAYSHGDLSVETLTLGSTSGSSIQFPKTVIGCGHNNSVSFQEKNSGIVGLGNGPVSLISQLSSSIRGKFSHCLVPMLSQSNSSSKLNFGDAAEVSGVGTVSTPLVLRQGQVFYFLTIEALSVESKRIEFKSPSSRPSVEGNIVIDSGTTLTFLPPDVYSKFESAVVQVVKLKRVQDPTKLFSLCYKATLDKLNAPKITANFKGADVGLNSINTFTQVADEVVCLAFQPTQSGAVFGNLAQQSFLIGYDLQKKTVSFKRTDCTK</sequence>
<evidence type="ECO:0000256" key="3">
    <source>
        <dbReference type="ARBA" id="ARBA00022525"/>
    </source>
</evidence>
<dbReference type="Gramene" id="C.cajan_37627.t">
    <property type="protein sequence ID" value="C.cajan_37627.t.cds1"/>
    <property type="gene ID" value="C.cajan_37627"/>
</dbReference>
<dbReference type="InterPro" id="IPR032799">
    <property type="entry name" value="TAXi_C"/>
</dbReference>
<dbReference type="GO" id="GO:0006508">
    <property type="term" value="P:proteolysis"/>
    <property type="evidence" value="ECO:0007669"/>
    <property type="project" value="UniProtKB-KW"/>
</dbReference>
<dbReference type="PROSITE" id="PS51767">
    <property type="entry name" value="PEPTIDASE_A1"/>
    <property type="match status" value="1"/>
</dbReference>
<evidence type="ECO:0000256" key="6">
    <source>
        <dbReference type="ARBA" id="ARBA00022750"/>
    </source>
</evidence>
<dbReference type="InterPro" id="IPR034161">
    <property type="entry name" value="Pepsin-like_plant"/>
</dbReference>
<feature type="signal peptide" evidence="9">
    <location>
        <begin position="1"/>
        <end position="21"/>
    </location>
</feature>
<keyword evidence="7" id="KW-0378">Hydrolase</keyword>
<keyword evidence="6" id="KW-0064">Aspartyl protease</keyword>
<dbReference type="Proteomes" id="UP000075243">
    <property type="component" value="Unassembled WGS sequence"/>
</dbReference>
<keyword evidence="12" id="KW-1185">Reference proteome</keyword>
<proteinExistence type="inferred from homology"/>
<dbReference type="OrthoDB" id="2747330at2759"/>
<evidence type="ECO:0000256" key="5">
    <source>
        <dbReference type="ARBA" id="ARBA00022729"/>
    </source>
</evidence>